<dbReference type="OrthoDB" id="6249205at2759"/>
<dbReference type="CDD" id="cd23591">
    <property type="entry name" value="TFP_LU_ECD_Crim"/>
    <property type="match status" value="1"/>
</dbReference>
<evidence type="ECO:0000256" key="6">
    <source>
        <dbReference type="ARBA" id="ARBA00023136"/>
    </source>
</evidence>
<comment type="subcellular location">
    <subcellularLocation>
        <location evidence="1">Membrane</location>
        <topology evidence="1">Lipid-anchor</topology>
        <topology evidence="1">GPI-anchor</topology>
    </subcellularLocation>
</comment>
<evidence type="ECO:0000256" key="2">
    <source>
        <dbReference type="ARBA" id="ARBA00022622"/>
    </source>
</evidence>
<evidence type="ECO:0000256" key="9">
    <source>
        <dbReference type="SAM" id="Phobius"/>
    </source>
</evidence>
<dbReference type="Pfam" id="PF17064">
    <property type="entry name" value="QVR"/>
    <property type="match status" value="1"/>
</dbReference>
<dbReference type="InterPro" id="IPR050975">
    <property type="entry name" value="Sleep_regulator"/>
</dbReference>
<evidence type="ECO:0000256" key="3">
    <source>
        <dbReference type="ARBA" id="ARBA00022692"/>
    </source>
</evidence>
<dbReference type="AlphaFoldDB" id="A0A0K8VJC5"/>
<dbReference type="InterPro" id="IPR031424">
    <property type="entry name" value="QVR-like"/>
</dbReference>
<evidence type="ECO:0000256" key="5">
    <source>
        <dbReference type="ARBA" id="ARBA00022989"/>
    </source>
</evidence>
<evidence type="ECO:0000256" key="1">
    <source>
        <dbReference type="ARBA" id="ARBA00004589"/>
    </source>
</evidence>
<dbReference type="GO" id="GO:0098552">
    <property type="term" value="C:side of membrane"/>
    <property type="evidence" value="ECO:0007669"/>
    <property type="project" value="UniProtKB-KW"/>
</dbReference>
<evidence type="ECO:0000256" key="4">
    <source>
        <dbReference type="ARBA" id="ARBA00022729"/>
    </source>
</evidence>
<keyword evidence="6 9" id="KW-0472">Membrane</keyword>
<feature type="non-terminal residue" evidence="10">
    <location>
        <position position="1"/>
    </location>
</feature>
<proteinExistence type="predicted"/>
<sequence>LGVVKSFPNCLTYLFTKTIVYQNFSKVLQLIYNYCLFVVCKMYKKEIVILCVVAILAIREASAIWCYRCTSATPGCGEKFNWRGIGFLGEQCPESNDICVKIIEKRGAQETITRDCLSALSFRTDIPADKYEGCRPAAKDIRLAHYVNHTIKEHDVKRDYFNDVTFCFCFLDHRCNGAKATAINSLALLGSLSIVLLFASTLF</sequence>
<keyword evidence="3 9" id="KW-0812">Transmembrane</keyword>
<dbReference type="EMBL" id="GDHF01013318">
    <property type="protein sequence ID" value="JAI38996.1"/>
    <property type="molecule type" value="Transcribed_RNA"/>
</dbReference>
<keyword evidence="4" id="KW-0732">Signal</keyword>
<dbReference type="PANTHER" id="PTHR33562:SF28">
    <property type="entry name" value="PROTEIN QUIVER"/>
    <property type="match status" value="1"/>
</dbReference>
<dbReference type="PANTHER" id="PTHR33562">
    <property type="entry name" value="ATILLA, ISOFORM B-RELATED-RELATED"/>
    <property type="match status" value="1"/>
</dbReference>
<keyword evidence="7" id="KW-0325">Glycoprotein</keyword>
<gene>
    <name evidence="10" type="ORF">c0_g1_i3</name>
</gene>
<dbReference type="GO" id="GO:0030431">
    <property type="term" value="P:sleep"/>
    <property type="evidence" value="ECO:0007669"/>
    <property type="project" value="InterPro"/>
</dbReference>
<evidence type="ECO:0000256" key="7">
    <source>
        <dbReference type="ARBA" id="ARBA00023180"/>
    </source>
</evidence>
<keyword evidence="2" id="KW-0336">GPI-anchor</keyword>
<dbReference type="GO" id="GO:0032222">
    <property type="term" value="P:regulation of synaptic transmission, cholinergic"/>
    <property type="evidence" value="ECO:0007669"/>
    <property type="project" value="InterPro"/>
</dbReference>
<keyword evidence="5 9" id="KW-1133">Transmembrane helix</keyword>
<organism evidence="10">
    <name type="scientific">Bactrocera latifrons</name>
    <name type="common">Malaysian fruit fly</name>
    <name type="synonym">Chaetodacus latifrons</name>
    <dbReference type="NCBI Taxonomy" id="174628"/>
    <lineage>
        <taxon>Eukaryota</taxon>
        <taxon>Metazoa</taxon>
        <taxon>Ecdysozoa</taxon>
        <taxon>Arthropoda</taxon>
        <taxon>Hexapoda</taxon>
        <taxon>Insecta</taxon>
        <taxon>Pterygota</taxon>
        <taxon>Neoptera</taxon>
        <taxon>Endopterygota</taxon>
        <taxon>Diptera</taxon>
        <taxon>Brachycera</taxon>
        <taxon>Muscomorpha</taxon>
        <taxon>Tephritoidea</taxon>
        <taxon>Tephritidae</taxon>
        <taxon>Bactrocera</taxon>
        <taxon>Bactrocera</taxon>
    </lineage>
</organism>
<protein>
    <submittedName>
        <fullName evidence="10">Uncharacterized protein</fullName>
    </submittedName>
</protein>
<evidence type="ECO:0000256" key="8">
    <source>
        <dbReference type="ARBA" id="ARBA00023288"/>
    </source>
</evidence>
<keyword evidence="8" id="KW-0449">Lipoprotein</keyword>
<accession>A0A0K8VJC5</accession>
<evidence type="ECO:0000313" key="10">
    <source>
        <dbReference type="EMBL" id="JAI38996.1"/>
    </source>
</evidence>
<reference evidence="10" key="1">
    <citation type="submission" date="2015-06" db="EMBL/GenBank/DDBJ databases">
        <authorList>
            <person name="Hoefler B.C."/>
            <person name="Straight P.D."/>
        </authorList>
    </citation>
    <scope>NUCLEOTIDE SEQUENCE</scope>
</reference>
<name>A0A0K8VJC5_BACLA</name>
<feature type="transmembrane region" description="Helical" evidence="9">
    <location>
        <begin position="182"/>
        <end position="202"/>
    </location>
</feature>